<gene>
    <name evidence="1" type="ORF">SAMN02745885_01635</name>
</gene>
<dbReference type="InterPro" id="IPR008822">
    <property type="entry name" value="Endonuclease_RusA-like"/>
</dbReference>
<dbReference type="InterPro" id="IPR036614">
    <property type="entry name" value="RusA-like_sf"/>
</dbReference>
<dbReference type="GO" id="GO:0006281">
    <property type="term" value="P:DNA repair"/>
    <property type="evidence" value="ECO:0007669"/>
    <property type="project" value="InterPro"/>
</dbReference>
<keyword evidence="2" id="KW-1185">Reference proteome</keyword>
<keyword evidence="1" id="KW-0378">Hydrolase</keyword>
<protein>
    <submittedName>
        <fullName evidence="1">Holliday junction resolvase RusA (Prophage-encoded endonuclease)</fullName>
    </submittedName>
</protein>
<dbReference type="Pfam" id="PF05866">
    <property type="entry name" value="RusA"/>
    <property type="match status" value="1"/>
</dbReference>
<dbReference type="GO" id="GO:0000287">
    <property type="term" value="F:magnesium ion binding"/>
    <property type="evidence" value="ECO:0007669"/>
    <property type="project" value="InterPro"/>
</dbReference>
<organism evidence="1 2">
    <name type="scientific">Carboxydocella sporoproducens DSM 16521</name>
    <dbReference type="NCBI Taxonomy" id="1121270"/>
    <lineage>
        <taxon>Bacteria</taxon>
        <taxon>Bacillati</taxon>
        <taxon>Bacillota</taxon>
        <taxon>Clostridia</taxon>
        <taxon>Eubacteriales</taxon>
        <taxon>Clostridiales Family XVI. Incertae Sedis</taxon>
        <taxon>Carboxydocella</taxon>
    </lineage>
</organism>
<dbReference type="SUPFAM" id="SSF103084">
    <property type="entry name" value="Holliday junction resolvase RusA"/>
    <property type="match status" value="1"/>
</dbReference>
<dbReference type="RefSeq" id="WP_159071968.1">
    <property type="nucleotide sequence ID" value="NZ_FUXM01000018.1"/>
</dbReference>
<accession>A0A1T4QF39</accession>
<proteinExistence type="predicted"/>
<dbReference type="Proteomes" id="UP000189933">
    <property type="component" value="Unassembled WGS sequence"/>
</dbReference>
<dbReference type="AlphaFoldDB" id="A0A1T4QF39"/>
<keyword evidence="1" id="KW-0255">Endonuclease</keyword>
<evidence type="ECO:0000313" key="2">
    <source>
        <dbReference type="Proteomes" id="UP000189933"/>
    </source>
</evidence>
<sequence>MSCGKEVFEFVVPGRPVPAVRMTQRGKFVKERAQQYLAYKEAVAWYAVRAGVRRINGPVAVEIIIHLADKKAGDWDNYGKAITDALNKVAYKDDRQIVDGRVIKRLCDKGEERAEVRIWKVEEVEQCG</sequence>
<dbReference type="GO" id="GO:0004519">
    <property type="term" value="F:endonuclease activity"/>
    <property type="evidence" value="ECO:0007669"/>
    <property type="project" value="UniProtKB-KW"/>
</dbReference>
<name>A0A1T4QF39_9FIRM</name>
<reference evidence="2" key="1">
    <citation type="submission" date="2017-02" db="EMBL/GenBank/DDBJ databases">
        <authorList>
            <person name="Varghese N."/>
            <person name="Submissions S."/>
        </authorList>
    </citation>
    <scope>NUCLEOTIDE SEQUENCE [LARGE SCALE GENOMIC DNA]</scope>
    <source>
        <strain evidence="2">DSM 16521</strain>
    </source>
</reference>
<keyword evidence="1" id="KW-0540">Nuclease</keyword>
<dbReference type="EMBL" id="FUXM01000018">
    <property type="protein sequence ID" value="SKA02121.1"/>
    <property type="molecule type" value="Genomic_DNA"/>
</dbReference>
<dbReference type="OrthoDB" id="5114842at2"/>
<evidence type="ECO:0000313" key="1">
    <source>
        <dbReference type="EMBL" id="SKA02121.1"/>
    </source>
</evidence>
<dbReference type="Gene3D" id="3.30.1330.70">
    <property type="entry name" value="Holliday junction resolvase RusA"/>
    <property type="match status" value="1"/>
</dbReference>
<dbReference type="GO" id="GO:0006310">
    <property type="term" value="P:DNA recombination"/>
    <property type="evidence" value="ECO:0007669"/>
    <property type="project" value="InterPro"/>
</dbReference>